<evidence type="ECO:0000313" key="9">
    <source>
        <dbReference type="EMBL" id="MBN4067919.1"/>
    </source>
</evidence>
<feature type="domain" description="RecJ OB" evidence="8">
    <location>
        <begin position="461"/>
        <end position="567"/>
    </location>
</feature>
<gene>
    <name evidence="9" type="primary">recJ</name>
    <name evidence="9" type="ORF">JYU06_00125</name>
</gene>
<evidence type="ECO:0000259" key="7">
    <source>
        <dbReference type="Pfam" id="PF02272"/>
    </source>
</evidence>
<dbReference type="InterPro" id="IPR041122">
    <property type="entry name" value="RecJ_OB"/>
</dbReference>
<dbReference type="InterPro" id="IPR038763">
    <property type="entry name" value="DHH_sf"/>
</dbReference>
<evidence type="ECO:0000256" key="1">
    <source>
        <dbReference type="ARBA" id="ARBA00005915"/>
    </source>
</evidence>
<dbReference type="EMBL" id="JAFITO010000001">
    <property type="protein sequence ID" value="MBN4067919.1"/>
    <property type="molecule type" value="Genomic_DNA"/>
</dbReference>
<reference evidence="9 10" key="1">
    <citation type="submission" date="2021-02" db="EMBL/GenBank/DDBJ databases">
        <title>Activity-based single-cell genomes from oceanic crustal fluid captures similar information to metagenomic and metatranscriptomic surveys with orders of magnitude less sampling.</title>
        <authorList>
            <person name="D'Angelo T.S."/>
            <person name="Orcutt B.N."/>
        </authorList>
    </citation>
    <scope>NUCLEOTIDE SEQUENCE [LARGE SCALE GENOMIC DNA]</scope>
    <source>
        <strain evidence="9">AH-315-G02</strain>
    </source>
</reference>
<evidence type="ECO:0000259" key="6">
    <source>
        <dbReference type="Pfam" id="PF01368"/>
    </source>
</evidence>
<evidence type="ECO:0000259" key="8">
    <source>
        <dbReference type="Pfam" id="PF17768"/>
    </source>
</evidence>
<dbReference type="InterPro" id="IPR051673">
    <property type="entry name" value="SSDNA_exonuclease_RecJ"/>
</dbReference>
<dbReference type="Pfam" id="PF02272">
    <property type="entry name" value="DHHA1"/>
    <property type="match status" value="1"/>
</dbReference>
<feature type="domain" description="DDH" evidence="6">
    <location>
        <begin position="74"/>
        <end position="235"/>
    </location>
</feature>
<dbReference type="InterPro" id="IPR003156">
    <property type="entry name" value="DHHA1_dom"/>
</dbReference>
<dbReference type="NCBIfam" id="TIGR00644">
    <property type="entry name" value="recJ"/>
    <property type="match status" value="1"/>
</dbReference>
<comment type="similarity">
    <text evidence="1">Belongs to the RecJ family.</text>
</comment>
<keyword evidence="10" id="KW-1185">Reference proteome</keyword>
<keyword evidence="3" id="KW-0540">Nuclease</keyword>
<dbReference type="Proteomes" id="UP000717534">
    <property type="component" value="Unassembled WGS sequence"/>
</dbReference>
<dbReference type="Pfam" id="PF01368">
    <property type="entry name" value="DHH"/>
    <property type="match status" value="1"/>
</dbReference>
<dbReference type="Pfam" id="PF17768">
    <property type="entry name" value="RecJ_OB"/>
    <property type="match status" value="1"/>
</dbReference>
<dbReference type="InterPro" id="IPR004610">
    <property type="entry name" value="RecJ"/>
</dbReference>
<dbReference type="PANTHER" id="PTHR30255">
    <property type="entry name" value="SINGLE-STRANDED-DNA-SPECIFIC EXONUCLEASE RECJ"/>
    <property type="match status" value="1"/>
</dbReference>
<keyword evidence="4" id="KW-0378">Hydrolase</keyword>
<dbReference type="Gene3D" id="3.10.310.30">
    <property type="match status" value="1"/>
</dbReference>
<evidence type="ECO:0000256" key="3">
    <source>
        <dbReference type="ARBA" id="ARBA00022722"/>
    </source>
</evidence>
<name>A0ABS3AS21_9BACT</name>
<evidence type="ECO:0000256" key="5">
    <source>
        <dbReference type="ARBA" id="ARBA00022839"/>
    </source>
</evidence>
<evidence type="ECO:0000313" key="10">
    <source>
        <dbReference type="Proteomes" id="UP000717534"/>
    </source>
</evidence>
<dbReference type="PANTHER" id="PTHR30255:SF2">
    <property type="entry name" value="SINGLE-STRANDED-DNA-SPECIFIC EXONUCLEASE RECJ"/>
    <property type="match status" value="1"/>
</dbReference>
<dbReference type="Gene3D" id="3.90.1640.30">
    <property type="match status" value="1"/>
</dbReference>
<dbReference type="InterPro" id="IPR001667">
    <property type="entry name" value="DDH_dom"/>
</dbReference>
<dbReference type="SUPFAM" id="SSF64182">
    <property type="entry name" value="DHH phosphoesterases"/>
    <property type="match status" value="1"/>
</dbReference>
<feature type="domain" description="DHHA1" evidence="7">
    <location>
        <begin position="357"/>
        <end position="446"/>
    </location>
</feature>
<protein>
    <recommendedName>
        <fullName evidence="2">Single-stranded-DNA-specific exonuclease RecJ</fullName>
    </recommendedName>
</protein>
<dbReference type="GO" id="GO:0004527">
    <property type="term" value="F:exonuclease activity"/>
    <property type="evidence" value="ECO:0007669"/>
    <property type="project" value="UniProtKB-KW"/>
</dbReference>
<sequence length="574" mass="63101">MNDIAQNKALIRLADGTVLDPFIVRLLGQRGIVGQQSISAFLEPKLSELPSPFLMKGMEQAVQIVANALSNKHSILIWGDYDVDGTTSTSLLLRFFKYLGCNAQYYIPNRLTEGYGLQEDALKRISDRNSDENRVLITVDNGISAHSAVELANKLGYKTIITDHHTPPREPVPADAVLNPKQIDCPFPAKNLAGVGVAFYLAMGIRSHLHSNDFFDDTRTAPNLKLLLDLVAVGTVADMVPLHGVNRILVRAGMETLSQCSNFGLTALCRANSLDPTFIRSEDISFQIAPKINAAGRLGVANRAVELLIADTKSDGQSIARELTKNNEKRKNINIKELANAIHDIEASEKTSKYATVIAGEYHIGVAGIVASNLVEKYNKPCVVLCKVDGDTYKGSARSIPGVDLYVAIEKCDELLLGFGGHTMAAGLSISAENIPKFKELFDESIYEQTQGKVDKPTAEVDADIEIEDLFKNQKLRQLHLFEPFGQGNPQPIFRDSESRIVEIMAIGKDKSHLRLRFGGSGRKVTDGIAFGLGCLAEHCRTNKDKEIVYTPSINFFRGKRSWQARVTSIEFSK</sequence>
<accession>A0ABS3AS21</accession>
<comment type="caution">
    <text evidence="9">The sequence shown here is derived from an EMBL/GenBank/DDBJ whole genome shotgun (WGS) entry which is preliminary data.</text>
</comment>
<proteinExistence type="inferred from homology"/>
<keyword evidence="5 9" id="KW-0269">Exonuclease</keyword>
<evidence type="ECO:0000256" key="4">
    <source>
        <dbReference type="ARBA" id="ARBA00022801"/>
    </source>
</evidence>
<organism evidence="9 10">
    <name type="scientific">Desulfotalea psychrophila</name>
    <dbReference type="NCBI Taxonomy" id="84980"/>
    <lineage>
        <taxon>Bacteria</taxon>
        <taxon>Pseudomonadati</taxon>
        <taxon>Thermodesulfobacteriota</taxon>
        <taxon>Desulfobulbia</taxon>
        <taxon>Desulfobulbales</taxon>
        <taxon>Desulfocapsaceae</taxon>
        <taxon>Desulfotalea</taxon>
    </lineage>
</organism>
<evidence type="ECO:0000256" key="2">
    <source>
        <dbReference type="ARBA" id="ARBA00019841"/>
    </source>
</evidence>